<organism evidence="2 3">
    <name type="scientific">Glomus cerebriforme</name>
    <dbReference type="NCBI Taxonomy" id="658196"/>
    <lineage>
        <taxon>Eukaryota</taxon>
        <taxon>Fungi</taxon>
        <taxon>Fungi incertae sedis</taxon>
        <taxon>Mucoromycota</taxon>
        <taxon>Glomeromycotina</taxon>
        <taxon>Glomeromycetes</taxon>
        <taxon>Glomerales</taxon>
        <taxon>Glomeraceae</taxon>
        <taxon>Glomus</taxon>
    </lineage>
</organism>
<comment type="caution">
    <text evidence="2">The sequence shown here is derived from an EMBL/GenBank/DDBJ whole genome shotgun (WGS) entry which is preliminary data.</text>
</comment>
<evidence type="ECO:0000313" key="2">
    <source>
        <dbReference type="EMBL" id="RIA85712.1"/>
    </source>
</evidence>
<feature type="region of interest" description="Disordered" evidence="1">
    <location>
        <begin position="1"/>
        <end position="23"/>
    </location>
</feature>
<keyword evidence="3" id="KW-1185">Reference proteome</keyword>
<evidence type="ECO:0000256" key="1">
    <source>
        <dbReference type="SAM" id="MobiDB-lite"/>
    </source>
</evidence>
<dbReference type="EMBL" id="QKYT01000408">
    <property type="protein sequence ID" value="RIA85712.1"/>
    <property type="molecule type" value="Genomic_DNA"/>
</dbReference>
<dbReference type="OrthoDB" id="2359296at2759"/>
<sequence length="221" mass="24792">MDYNNFLQNNNTHSNNLQSPQMNQPLSNALYNNVNASCSYTDYFPAVDNNIIPASNTYEQQLSFANGGHAISTTPYAPQYIGQNIFPSPLGSLVTTVNSSQINHSGVFRFEIPGFEIFIVPTYSPYTNSNDLNMQNPPQRDITSTAQSLFYAPQGVFRFEIPGFKIIIIPTSSPYVNLNNLNMQNQPQQNYVPSNIVPSNLQNQFQQNSNDAFINFNNFHG</sequence>
<proteinExistence type="predicted"/>
<dbReference type="Proteomes" id="UP000265703">
    <property type="component" value="Unassembled WGS sequence"/>
</dbReference>
<reference evidence="2 3" key="1">
    <citation type="submission" date="2018-06" db="EMBL/GenBank/DDBJ databases">
        <title>Comparative genomics reveals the genomic features of Rhizophagus irregularis, R. cerebriforme, R. diaphanum and Gigaspora rosea, and their symbiotic lifestyle signature.</title>
        <authorList>
            <person name="Morin E."/>
            <person name="San Clemente H."/>
            <person name="Chen E.C.H."/>
            <person name="De La Providencia I."/>
            <person name="Hainaut M."/>
            <person name="Kuo A."/>
            <person name="Kohler A."/>
            <person name="Murat C."/>
            <person name="Tang N."/>
            <person name="Roy S."/>
            <person name="Loubradou J."/>
            <person name="Henrissat B."/>
            <person name="Grigoriev I.V."/>
            <person name="Corradi N."/>
            <person name="Roux C."/>
            <person name="Martin F.M."/>
        </authorList>
    </citation>
    <scope>NUCLEOTIDE SEQUENCE [LARGE SCALE GENOMIC DNA]</scope>
    <source>
        <strain evidence="2 3">DAOM 227022</strain>
    </source>
</reference>
<gene>
    <name evidence="2" type="ORF">C1645_781247</name>
</gene>
<protein>
    <submittedName>
        <fullName evidence="2">Uncharacterized protein</fullName>
    </submittedName>
</protein>
<dbReference type="AlphaFoldDB" id="A0A397SJA8"/>
<evidence type="ECO:0000313" key="3">
    <source>
        <dbReference type="Proteomes" id="UP000265703"/>
    </source>
</evidence>
<name>A0A397SJA8_9GLOM</name>
<accession>A0A397SJA8</accession>